<reference evidence="2 3" key="1">
    <citation type="submission" date="2024-06" db="EMBL/GenBank/DDBJ databases">
        <title>A chromosome-level genome assembly of beet webworm, Loxostege sticticalis.</title>
        <authorList>
            <person name="Zhang Y."/>
        </authorList>
    </citation>
    <scope>NUCLEOTIDE SEQUENCE [LARGE SCALE GENOMIC DNA]</scope>
    <source>
        <strain evidence="2">AQ026</strain>
        <tissue evidence="2">Whole body</tissue>
    </source>
</reference>
<dbReference type="PANTHER" id="PTHR45913:SF5">
    <property type="entry name" value="GENERAL TRANSCRIPTION FACTOR II-I REPEAT DOMAIN-CONTAINING PROTEIN 2A-LIKE PROTEIN"/>
    <property type="match status" value="1"/>
</dbReference>
<evidence type="ECO:0000313" key="2">
    <source>
        <dbReference type="EMBL" id="KAL0879657.1"/>
    </source>
</evidence>
<evidence type="ECO:0000259" key="1">
    <source>
        <dbReference type="Pfam" id="PF18658"/>
    </source>
</evidence>
<dbReference type="PANTHER" id="PTHR45913">
    <property type="entry name" value="EPM2A-INTERACTING PROTEIN 1"/>
    <property type="match status" value="1"/>
</dbReference>
<name>A0ABR3HSW8_LOXSC</name>
<proteinExistence type="predicted"/>
<feature type="domain" description="SPIN-DOC-like zinc-finger" evidence="1">
    <location>
        <begin position="3"/>
        <end position="44"/>
    </location>
</feature>
<keyword evidence="3" id="KW-1185">Reference proteome</keyword>
<protein>
    <recommendedName>
        <fullName evidence="1">SPIN-DOC-like zinc-finger domain-containing protein</fullName>
    </recommendedName>
</protein>
<dbReference type="EMBL" id="JBEUOH010000014">
    <property type="protein sequence ID" value="KAL0879657.1"/>
    <property type="molecule type" value="Genomic_DNA"/>
</dbReference>
<accession>A0ABR3HSW8</accession>
<gene>
    <name evidence="2" type="ORF">ABMA27_003372</name>
</gene>
<dbReference type="Pfam" id="PF18658">
    <property type="entry name" value="zf-C2H2_12"/>
    <property type="match status" value="1"/>
</dbReference>
<organism evidence="2 3">
    <name type="scientific">Loxostege sticticalis</name>
    <name type="common">Beet webworm moth</name>
    <dbReference type="NCBI Taxonomy" id="481309"/>
    <lineage>
        <taxon>Eukaryota</taxon>
        <taxon>Metazoa</taxon>
        <taxon>Ecdysozoa</taxon>
        <taxon>Arthropoda</taxon>
        <taxon>Hexapoda</taxon>
        <taxon>Insecta</taxon>
        <taxon>Pterygota</taxon>
        <taxon>Neoptera</taxon>
        <taxon>Endopterygota</taxon>
        <taxon>Lepidoptera</taxon>
        <taxon>Glossata</taxon>
        <taxon>Ditrysia</taxon>
        <taxon>Pyraloidea</taxon>
        <taxon>Crambidae</taxon>
        <taxon>Pyraustinae</taxon>
        <taxon>Loxostege</taxon>
    </lineage>
</organism>
<dbReference type="Proteomes" id="UP001549920">
    <property type="component" value="Unassembled WGS sequence"/>
</dbReference>
<sequence length="388" mass="45323">MHNGKPVCLLCNESISVLKEFNIKRHYSTKHITQHTLTGQLRKDKIPKLITNLNKQQQMFRKQRTQLDNVVKASLIVNGAHFMVGSRKGFIGILNERATELNVQKDDVIVLHCIIHQQNLCSKSIRLQNVMGLVVKTINFIRSRASSRHFWMTSLPNKMIREIADFMEIKEKHIPELSDPKWLCDLAFLVDITGHLNDLNLKLQKQGQLVNELYSHLKAFQNKISLWETQMRSGSYYHFSTPCSHENVAYVQYADEMKLLSEQFTYRISDFKKMDSYFNLFATQTKSDVKNGPLQMQMELIELQEDTNLKSKFEDVDLKNIHNLRRIVCVFGSTYKCEQFFSLMKTNKSKSRTRLTDENLENWLRLCTSEIFPDINKLVSEVQTQISH</sequence>
<dbReference type="InterPro" id="IPR040647">
    <property type="entry name" value="SPIN-DOC_Znf-C2H2"/>
</dbReference>
<comment type="caution">
    <text evidence="2">The sequence shown here is derived from an EMBL/GenBank/DDBJ whole genome shotgun (WGS) entry which is preliminary data.</text>
</comment>
<evidence type="ECO:0000313" key="3">
    <source>
        <dbReference type="Proteomes" id="UP001549920"/>
    </source>
</evidence>